<dbReference type="Proteomes" id="UP000499080">
    <property type="component" value="Unassembled WGS sequence"/>
</dbReference>
<accession>A0A4Y2MB91</accession>
<name>A0A4Y2MB91_ARAVE</name>
<evidence type="ECO:0000313" key="1">
    <source>
        <dbReference type="EMBL" id="GBN23843.1"/>
    </source>
</evidence>
<gene>
    <name evidence="1" type="ORF">AVEN_185001_1</name>
    <name evidence="2" type="ORF">AVEN_78365_1</name>
</gene>
<sequence>MPPRPVRMQMWSVWSIGPSSLAESVFPGGLVCNFLLCSTALYPRLIDCLIYRLCESGSPYGSLGSGTKGSYVQHSIPLTIRRVIGLQRPNVFPLVLRGNLQEVSSSPHLITDQNYEVPPKIGSCSFKTVL</sequence>
<reference evidence="1 3" key="1">
    <citation type="journal article" date="2019" name="Sci. Rep.">
        <title>Orb-weaving spider Araneus ventricosus genome elucidates the spidroin gene catalogue.</title>
        <authorList>
            <person name="Kono N."/>
            <person name="Nakamura H."/>
            <person name="Ohtoshi R."/>
            <person name="Moran D.A.P."/>
            <person name="Shinohara A."/>
            <person name="Yoshida Y."/>
            <person name="Fujiwara M."/>
            <person name="Mori M."/>
            <person name="Tomita M."/>
            <person name="Arakawa K."/>
        </authorList>
    </citation>
    <scope>NUCLEOTIDE SEQUENCE [LARGE SCALE GENOMIC DNA]</scope>
</reference>
<dbReference type="EMBL" id="BGPR01007045">
    <property type="protein sequence ID" value="GBN23843.1"/>
    <property type="molecule type" value="Genomic_DNA"/>
</dbReference>
<evidence type="ECO:0000313" key="3">
    <source>
        <dbReference type="Proteomes" id="UP000499080"/>
    </source>
</evidence>
<dbReference type="AlphaFoldDB" id="A0A4Y2MB91"/>
<organism evidence="1 3">
    <name type="scientific">Araneus ventricosus</name>
    <name type="common">Orbweaver spider</name>
    <name type="synonym">Epeira ventricosa</name>
    <dbReference type="NCBI Taxonomy" id="182803"/>
    <lineage>
        <taxon>Eukaryota</taxon>
        <taxon>Metazoa</taxon>
        <taxon>Ecdysozoa</taxon>
        <taxon>Arthropoda</taxon>
        <taxon>Chelicerata</taxon>
        <taxon>Arachnida</taxon>
        <taxon>Araneae</taxon>
        <taxon>Araneomorphae</taxon>
        <taxon>Entelegynae</taxon>
        <taxon>Araneoidea</taxon>
        <taxon>Araneidae</taxon>
        <taxon>Araneus</taxon>
    </lineage>
</organism>
<dbReference type="EMBL" id="BGPR01007047">
    <property type="protein sequence ID" value="GBN23853.1"/>
    <property type="molecule type" value="Genomic_DNA"/>
</dbReference>
<comment type="caution">
    <text evidence="1">The sequence shown here is derived from an EMBL/GenBank/DDBJ whole genome shotgun (WGS) entry which is preliminary data.</text>
</comment>
<evidence type="ECO:0000313" key="2">
    <source>
        <dbReference type="EMBL" id="GBN23853.1"/>
    </source>
</evidence>
<protein>
    <submittedName>
        <fullName evidence="1">Uncharacterized protein</fullName>
    </submittedName>
</protein>
<keyword evidence="3" id="KW-1185">Reference proteome</keyword>
<proteinExistence type="predicted"/>